<dbReference type="EMBL" id="CP061723">
    <property type="protein sequence ID" value="QOC96674.1"/>
    <property type="molecule type" value="Genomic_DNA"/>
</dbReference>
<evidence type="ECO:0000313" key="3">
    <source>
        <dbReference type="Proteomes" id="UP000516786"/>
    </source>
</evidence>
<evidence type="ECO:0000313" key="2">
    <source>
        <dbReference type="EMBL" id="QOC96674.1"/>
    </source>
</evidence>
<protein>
    <submittedName>
        <fullName evidence="2">Mannosyltransferase</fullName>
    </submittedName>
</protein>
<keyword evidence="2" id="KW-0808">Transferase</keyword>
<dbReference type="GO" id="GO:0016757">
    <property type="term" value="F:glycosyltransferase activity"/>
    <property type="evidence" value="ECO:0007669"/>
    <property type="project" value="UniProtKB-KW"/>
</dbReference>
<gene>
    <name evidence="2" type="ORF">ID616_21730</name>
</gene>
<evidence type="ECO:0000259" key="1">
    <source>
        <dbReference type="Pfam" id="PF20178"/>
    </source>
</evidence>
<name>A0ABD7B880_PSEPU</name>
<dbReference type="AlphaFoldDB" id="A0ABD7B880"/>
<dbReference type="RefSeq" id="WP_191086848.1">
    <property type="nucleotide sequence ID" value="NZ_CP061723.1"/>
</dbReference>
<feature type="domain" description="Dermonecrotic toxin N-terminal" evidence="1">
    <location>
        <begin position="16"/>
        <end position="294"/>
    </location>
</feature>
<accession>A0ABD7B880</accession>
<dbReference type="Pfam" id="PF20178">
    <property type="entry name" value="ToxA_N"/>
    <property type="match status" value="1"/>
</dbReference>
<proteinExistence type="predicted"/>
<dbReference type="Gene3D" id="3.90.550.20">
    <property type="match status" value="1"/>
</dbReference>
<dbReference type="InterPro" id="IPR007577">
    <property type="entry name" value="GlycoTrfase_DXD_sugar-bd_CS"/>
</dbReference>
<keyword evidence="2" id="KW-0328">Glycosyltransferase</keyword>
<organism evidence="2 3">
    <name type="scientific">Pseudomonas putida</name>
    <name type="common">Arthrobacter siderocapsulatus</name>
    <dbReference type="NCBI Taxonomy" id="303"/>
    <lineage>
        <taxon>Bacteria</taxon>
        <taxon>Pseudomonadati</taxon>
        <taxon>Pseudomonadota</taxon>
        <taxon>Gammaproteobacteria</taxon>
        <taxon>Pseudomonadales</taxon>
        <taxon>Pseudomonadaceae</taxon>
        <taxon>Pseudomonas</taxon>
    </lineage>
</organism>
<dbReference type="SUPFAM" id="SSF53448">
    <property type="entry name" value="Nucleotide-diphospho-sugar transferases"/>
    <property type="match status" value="1"/>
</dbReference>
<dbReference type="Proteomes" id="UP000516786">
    <property type="component" value="Chromosome"/>
</dbReference>
<sequence length="907" mass="101368">MRPIPHHSLARIRQALQDFPRPDLLAQQTLSEWLTSKGVAQSPLLNDVVTFHYRIEPAGEGRSQGSTKAVITQKMNLVEALLANWQGEPAAGYDGFHYGDWAGLPPQDPLTIVERLAPLSPLSNASPYQVFNGLYKRTEPPRYAPDTRLPIRAEDFQTANWRLNFHTLFKQQLDNYWAQHNDDYRQAIHLALIAACNRQVIEGSLSEPQRQLVWRVCGLLPQGDLSISMLNVYGYTATDILYIKQTSDPGVVLYIPGNASPLHAFTDASAMKDWFAEQCKVPDKRNAMLVHFARADWPDGLDFSGLRTALIGLGLYPAAHHFNPQHPGFATSGHWDPQAIIDYRPDTYSPPIIGDLFEHLSLQRKRRTYADTDSLITSNHDIDKSRWGNYLSVATALLAPFALLLPELAPLLVIGGLSQFTLGLDQAINGKSLESRSAGVADQTFGLFNALPLAGQGFAREASVFRCSRPGFFTPSRLSNVLGMPVGAAPIAQASDSVELAFREQATLSSDSLAAVVTRVDENLEHRFMAWLQTPEGVVSEWVEYEFASDSFVRSRDTHMIVPPRWRLANTSDTSLTLSRRRFNATDEQRNTTLRALGIDVEMPIDYALYGQLVRTPIPRLISSVWVGDSVLQGEFLEALAHNTRIARLSGYRYQILLSQQDPLVFERNMRLLRTRAEGAQLLPLETQGFFQAFTQSAYYPQYQAAIAGNGGLGRNLASACDILRYRLLKHYGGLYLDADDRLLDTTRGELNPPLATVMLQATDDGLLFSPPVSNDQLGMYVKFNNSMIGSLPGNPTLDAVSDEILRRYGMEPEFYNSRPDPRLAPLPFQAYARRLSLLTGPGVLNAVVDQRLPLLKQLREICHLLVSPVYDIHATLNFDMFHAVLQQHVPLDRVARMGHEHSWAYT</sequence>
<dbReference type="InterPro" id="IPR046673">
    <property type="entry name" value="ToxA_N"/>
</dbReference>
<reference evidence="2 3" key="1">
    <citation type="submission" date="2020-09" db="EMBL/GenBank/DDBJ databases">
        <title>Co-existence of a novel multidrug-resistance efflux pump with carbapenem resistance gene blaVIM-2 in one megaplasmid in Pseudomonas putida.</title>
        <authorList>
            <person name="Peng K."/>
            <person name="Li R."/>
        </authorList>
    </citation>
    <scope>NUCLEOTIDE SEQUENCE [LARGE SCALE GENOMIC DNA]</scope>
    <source>
        <strain evidence="2 3">ZXPA-20</strain>
    </source>
</reference>
<dbReference type="InterPro" id="IPR029044">
    <property type="entry name" value="Nucleotide-diphossugar_trans"/>
</dbReference>
<dbReference type="Pfam" id="PF04488">
    <property type="entry name" value="Gly_transf_sug"/>
    <property type="match status" value="1"/>
</dbReference>